<accession>A0A395P0E2</accession>
<evidence type="ECO:0000256" key="1">
    <source>
        <dbReference type="SAM" id="SignalP"/>
    </source>
</evidence>
<evidence type="ECO:0000313" key="2">
    <source>
        <dbReference type="EMBL" id="RFU81802.1"/>
    </source>
</evidence>
<dbReference type="Proteomes" id="UP000266272">
    <property type="component" value="Unassembled WGS sequence"/>
</dbReference>
<gene>
    <name evidence="2" type="ORF">TARUN_393</name>
</gene>
<evidence type="ECO:0000313" key="3">
    <source>
        <dbReference type="Proteomes" id="UP000266272"/>
    </source>
</evidence>
<dbReference type="AlphaFoldDB" id="A0A395P0E2"/>
<feature type="chain" id="PRO_5017415735" evidence="1">
    <location>
        <begin position="20"/>
        <end position="306"/>
    </location>
</feature>
<keyword evidence="3" id="KW-1185">Reference proteome</keyword>
<sequence length="306" mass="33836">MKFFQAATYAILAGQVAVAAPIVDGVTDLVEHSSRDPQHEVIAALDRRELEKRINCRAIRHVIRAIGTSKITGWYITSATVLTRGICAYVHGSDCAELSLIIQTALYLIYLTASHYSGAQPETLPGARKRDVHASYVSWWVNVLNDSSNDLIYNDISSLPFDNKEILQRRDGDPALVSRVLLSGLTGSHSPNTKQDIIVNHFADGNTLLHLPIGESYTDKLGKRVPPGSGFKVSYTTRAKSKLSRTHLVEMSSFAAAAWAATSSLYDMTDFIGFAQTDHDANFYYRTIPESRRFVLSYKPVDIVAK</sequence>
<keyword evidence="1" id="KW-0732">Signal</keyword>
<feature type="signal peptide" evidence="1">
    <location>
        <begin position="1"/>
        <end position="19"/>
    </location>
</feature>
<comment type="caution">
    <text evidence="2">The sequence shown here is derived from an EMBL/GenBank/DDBJ whole genome shotgun (WGS) entry which is preliminary data.</text>
</comment>
<dbReference type="EMBL" id="PXOA01000026">
    <property type="protein sequence ID" value="RFU81802.1"/>
    <property type="molecule type" value="Genomic_DNA"/>
</dbReference>
<protein>
    <submittedName>
        <fullName evidence="2">Uncharacterized protein</fullName>
    </submittedName>
</protein>
<dbReference type="OrthoDB" id="4726568at2759"/>
<name>A0A395P0E2_TRIAR</name>
<reference evidence="2 3" key="1">
    <citation type="journal article" date="2018" name="PLoS Pathog.">
        <title>Evolution of structural diversity of trichothecenes, a family of toxins produced by plant pathogenic and entomopathogenic fungi.</title>
        <authorList>
            <person name="Proctor R.H."/>
            <person name="McCormick S.P."/>
            <person name="Kim H.S."/>
            <person name="Cardoza R.E."/>
            <person name="Stanley A.M."/>
            <person name="Lindo L."/>
            <person name="Kelly A."/>
            <person name="Brown D.W."/>
            <person name="Lee T."/>
            <person name="Vaughan M.M."/>
            <person name="Alexander N.J."/>
            <person name="Busman M."/>
            <person name="Gutierrez S."/>
        </authorList>
    </citation>
    <scope>NUCLEOTIDE SEQUENCE [LARGE SCALE GENOMIC DNA]</scope>
    <source>
        <strain evidence="2 3">IBT 40837</strain>
    </source>
</reference>
<proteinExistence type="predicted"/>
<organism evidence="2 3">
    <name type="scientific">Trichoderma arundinaceum</name>
    <dbReference type="NCBI Taxonomy" id="490622"/>
    <lineage>
        <taxon>Eukaryota</taxon>
        <taxon>Fungi</taxon>
        <taxon>Dikarya</taxon>
        <taxon>Ascomycota</taxon>
        <taxon>Pezizomycotina</taxon>
        <taxon>Sordariomycetes</taxon>
        <taxon>Hypocreomycetidae</taxon>
        <taxon>Hypocreales</taxon>
        <taxon>Hypocreaceae</taxon>
        <taxon>Trichoderma</taxon>
    </lineage>
</organism>